<keyword evidence="2" id="KW-1185">Reference proteome</keyword>
<dbReference type="RefSeq" id="WP_194019524.1">
    <property type="nucleotide sequence ID" value="NZ_JADEVV010000018.1"/>
</dbReference>
<gene>
    <name evidence="1" type="ORF">IQ217_07890</name>
</gene>
<evidence type="ECO:0000313" key="2">
    <source>
        <dbReference type="Proteomes" id="UP000658720"/>
    </source>
</evidence>
<dbReference type="EMBL" id="JADEVV010000018">
    <property type="protein sequence ID" value="MBE9253774.1"/>
    <property type="molecule type" value="Genomic_DNA"/>
</dbReference>
<organism evidence="1 2">
    <name type="scientific">Synechocystis salina LEGE 00031</name>
    <dbReference type="NCBI Taxonomy" id="1828736"/>
    <lineage>
        <taxon>Bacteria</taxon>
        <taxon>Bacillati</taxon>
        <taxon>Cyanobacteriota</taxon>
        <taxon>Cyanophyceae</taxon>
        <taxon>Synechococcales</taxon>
        <taxon>Merismopediaceae</taxon>
        <taxon>Synechocystis</taxon>
    </lineage>
</organism>
<accession>A0ABR9VR02</accession>
<evidence type="ECO:0000313" key="1">
    <source>
        <dbReference type="EMBL" id="MBE9253774.1"/>
    </source>
</evidence>
<sequence length="74" mass="8036">MTLNLANGLSAITTDFAGITHVVWAQGDNLWHAVYDPNSASWINTRAIANITGQSIKSLNLTVEPHFICGAWPE</sequence>
<proteinExistence type="predicted"/>
<comment type="caution">
    <text evidence="1">The sequence shown here is derived from an EMBL/GenBank/DDBJ whole genome shotgun (WGS) entry which is preliminary data.</text>
</comment>
<dbReference type="Proteomes" id="UP000658720">
    <property type="component" value="Unassembled WGS sequence"/>
</dbReference>
<name>A0ABR9VR02_9SYNC</name>
<protein>
    <submittedName>
        <fullName evidence="1">Uncharacterized protein</fullName>
    </submittedName>
</protein>
<reference evidence="1 2" key="1">
    <citation type="submission" date="2020-10" db="EMBL/GenBank/DDBJ databases">
        <authorList>
            <person name="Castelo-Branco R."/>
            <person name="Eusebio N."/>
            <person name="Adriana R."/>
            <person name="Vieira A."/>
            <person name="Brugerolle De Fraissinette N."/>
            <person name="Rezende De Castro R."/>
            <person name="Schneider M.P."/>
            <person name="Vasconcelos V."/>
            <person name="Leao P.N."/>
        </authorList>
    </citation>
    <scope>NUCLEOTIDE SEQUENCE [LARGE SCALE GENOMIC DNA]</scope>
    <source>
        <strain evidence="1 2">LEGE 00031</strain>
    </source>
</reference>